<gene>
    <name evidence="1" type="ORF">C7455_103325</name>
</gene>
<evidence type="ECO:0000313" key="2">
    <source>
        <dbReference type="Proteomes" id="UP000245708"/>
    </source>
</evidence>
<dbReference type="EMBL" id="QGGW01000003">
    <property type="protein sequence ID" value="PWK61125.1"/>
    <property type="molecule type" value="Genomic_DNA"/>
</dbReference>
<dbReference type="Proteomes" id="UP000245708">
    <property type="component" value="Unassembled WGS sequence"/>
</dbReference>
<name>A0A316GKN3_9RHOB</name>
<comment type="caution">
    <text evidence="1">The sequence shown here is derived from an EMBL/GenBank/DDBJ whole genome shotgun (WGS) entry which is preliminary data.</text>
</comment>
<dbReference type="AlphaFoldDB" id="A0A316GKN3"/>
<keyword evidence="2" id="KW-1185">Reference proteome</keyword>
<sequence>MTTTRIIPATAFVIVLPAICMAQGFDGVYEYAFCDTPPYVALVIDGANMSFYETPCTLSDDTPVDEPSGGIQYTMSCDYGGGPQVQTALFYRNADGDLVLRVDGNEDRFVTCN</sequence>
<dbReference type="OrthoDB" id="6057763at2"/>
<proteinExistence type="predicted"/>
<organism evidence="1 2">
    <name type="scientific">Roseicyclus mahoneyensis</name>
    <dbReference type="NCBI Taxonomy" id="164332"/>
    <lineage>
        <taxon>Bacteria</taxon>
        <taxon>Pseudomonadati</taxon>
        <taxon>Pseudomonadota</taxon>
        <taxon>Alphaproteobacteria</taxon>
        <taxon>Rhodobacterales</taxon>
        <taxon>Roseobacteraceae</taxon>
        <taxon>Roseicyclus</taxon>
    </lineage>
</organism>
<evidence type="ECO:0000313" key="1">
    <source>
        <dbReference type="EMBL" id="PWK61125.1"/>
    </source>
</evidence>
<accession>A0A316GKN3</accession>
<protein>
    <submittedName>
        <fullName evidence="1">Uncharacterized protein</fullName>
    </submittedName>
</protein>
<dbReference type="RefSeq" id="WP_146199962.1">
    <property type="nucleotide sequence ID" value="NZ_QGGW01000003.1"/>
</dbReference>
<reference evidence="1 2" key="1">
    <citation type="submission" date="2018-05" db="EMBL/GenBank/DDBJ databases">
        <title>Genomic Encyclopedia of Type Strains, Phase IV (KMG-IV): sequencing the most valuable type-strain genomes for metagenomic binning, comparative biology and taxonomic classification.</title>
        <authorList>
            <person name="Goeker M."/>
        </authorList>
    </citation>
    <scope>NUCLEOTIDE SEQUENCE [LARGE SCALE GENOMIC DNA]</scope>
    <source>
        <strain evidence="1 2">DSM 16097</strain>
    </source>
</reference>